<dbReference type="PANTHER" id="PTHR24258">
    <property type="entry name" value="SERINE PROTEASE-RELATED"/>
    <property type="match status" value="1"/>
</dbReference>
<dbReference type="PANTHER" id="PTHR24258:SF145">
    <property type="entry name" value="SERINE PROTEASE EASTER-LIKE PROTEIN"/>
    <property type="match status" value="1"/>
</dbReference>
<dbReference type="InterPro" id="IPR009003">
    <property type="entry name" value="Peptidase_S1_PA"/>
</dbReference>
<dbReference type="SMART" id="SM00020">
    <property type="entry name" value="Tryp_SPc"/>
    <property type="match status" value="1"/>
</dbReference>
<dbReference type="Proteomes" id="UP001148838">
    <property type="component" value="Unassembled WGS sequence"/>
</dbReference>
<name>A0ABQ8TX74_PERAM</name>
<reference evidence="2 3" key="1">
    <citation type="journal article" date="2022" name="Allergy">
        <title>Genome assembly and annotation of Periplaneta americana reveal a comprehensive cockroach allergen profile.</title>
        <authorList>
            <person name="Wang L."/>
            <person name="Xiong Q."/>
            <person name="Saelim N."/>
            <person name="Wang L."/>
            <person name="Nong W."/>
            <person name="Wan A.T."/>
            <person name="Shi M."/>
            <person name="Liu X."/>
            <person name="Cao Q."/>
            <person name="Hui J.H.L."/>
            <person name="Sookrung N."/>
            <person name="Leung T.F."/>
            <person name="Tungtrongchitr A."/>
            <person name="Tsui S.K.W."/>
        </authorList>
    </citation>
    <scope>NUCLEOTIDE SEQUENCE [LARGE SCALE GENOMIC DNA]</scope>
    <source>
        <strain evidence="2">PWHHKU_190912</strain>
    </source>
</reference>
<feature type="non-terminal residue" evidence="2">
    <location>
        <position position="1"/>
    </location>
</feature>
<evidence type="ECO:0000313" key="3">
    <source>
        <dbReference type="Proteomes" id="UP001148838"/>
    </source>
</evidence>
<dbReference type="InterPro" id="IPR001254">
    <property type="entry name" value="Trypsin_dom"/>
</dbReference>
<comment type="caution">
    <text evidence="2">The sequence shown here is derived from an EMBL/GenBank/DDBJ whole genome shotgun (WGS) entry which is preliminary data.</text>
</comment>
<keyword evidence="3" id="KW-1185">Reference proteome</keyword>
<dbReference type="CDD" id="cd00190">
    <property type="entry name" value="Tryp_SPc"/>
    <property type="match status" value="1"/>
</dbReference>
<dbReference type="InterPro" id="IPR018114">
    <property type="entry name" value="TRYPSIN_HIS"/>
</dbReference>
<dbReference type="EMBL" id="JAJSOF020000001">
    <property type="protein sequence ID" value="KAJ4451304.1"/>
    <property type="molecule type" value="Genomic_DNA"/>
</dbReference>
<dbReference type="SUPFAM" id="SSF50494">
    <property type="entry name" value="Trypsin-like serine proteases"/>
    <property type="match status" value="1"/>
</dbReference>
<dbReference type="InterPro" id="IPR043504">
    <property type="entry name" value="Peptidase_S1_PA_chymotrypsin"/>
</dbReference>
<gene>
    <name evidence="2" type="ORF">ANN_02765</name>
</gene>
<dbReference type="Pfam" id="PF00089">
    <property type="entry name" value="Trypsin"/>
    <property type="match status" value="2"/>
</dbReference>
<dbReference type="PRINTS" id="PR00722">
    <property type="entry name" value="CHYMOTRYPSIN"/>
</dbReference>
<dbReference type="PROSITE" id="PS50240">
    <property type="entry name" value="TRYPSIN_DOM"/>
    <property type="match status" value="1"/>
</dbReference>
<protein>
    <recommendedName>
        <fullName evidence="1">Peptidase S1 domain-containing protein</fullName>
    </recommendedName>
</protein>
<dbReference type="PROSITE" id="PS00134">
    <property type="entry name" value="TRYPSIN_HIS"/>
    <property type="match status" value="1"/>
</dbReference>
<dbReference type="InterPro" id="IPR001314">
    <property type="entry name" value="Peptidase_S1A"/>
</dbReference>
<proteinExistence type="predicted"/>
<feature type="domain" description="Peptidase S1" evidence="1">
    <location>
        <begin position="108"/>
        <end position="389"/>
    </location>
</feature>
<evidence type="ECO:0000313" key="2">
    <source>
        <dbReference type="EMBL" id="KAJ4451304.1"/>
    </source>
</evidence>
<sequence>LFNEDEEDHSFDDNPSIKTGDKFCARDAVCTQLSHCTLFQELMEQSCLASEKLGTLTCGYQGSEVMVCCPRGGLQSPFNTQHDEPPSGAAESDLTDKRQACGQPLFNQKKGSSGGLGSHPWVVRVGYINKKTGQMTYPCCGSIISERTILTAAHCALATASNYQLASVRVGEYDGKGDPDCTTTFCAHPVQDIAISHVVEHPGFERKTFKHDVALLILKKAISFSVAALPICLLENPNIPLVGRRAALVGWGKTPGQEDQMFREQYDTWLKPDVSEFHIFQNNLIVCAVTPSREQRLELPILPLEQCTKVYSRVIPITKNQMCAGGEPGKDACSGFGGAPLILLDHYTKSTYYQVGIASFGTDKCGTAGIPSVYSNVRQYTEWIRNNKV</sequence>
<organism evidence="2 3">
    <name type="scientific">Periplaneta americana</name>
    <name type="common">American cockroach</name>
    <name type="synonym">Blatta americana</name>
    <dbReference type="NCBI Taxonomy" id="6978"/>
    <lineage>
        <taxon>Eukaryota</taxon>
        <taxon>Metazoa</taxon>
        <taxon>Ecdysozoa</taxon>
        <taxon>Arthropoda</taxon>
        <taxon>Hexapoda</taxon>
        <taxon>Insecta</taxon>
        <taxon>Pterygota</taxon>
        <taxon>Neoptera</taxon>
        <taxon>Polyneoptera</taxon>
        <taxon>Dictyoptera</taxon>
        <taxon>Blattodea</taxon>
        <taxon>Blattoidea</taxon>
        <taxon>Blattidae</taxon>
        <taxon>Blattinae</taxon>
        <taxon>Periplaneta</taxon>
    </lineage>
</organism>
<accession>A0ABQ8TX74</accession>
<evidence type="ECO:0000259" key="1">
    <source>
        <dbReference type="PROSITE" id="PS50240"/>
    </source>
</evidence>
<dbReference type="Gene3D" id="2.40.10.10">
    <property type="entry name" value="Trypsin-like serine proteases"/>
    <property type="match status" value="2"/>
</dbReference>